<accession>A0ABW4UGM6</accession>
<keyword evidence="2" id="KW-0732">Signal</keyword>
<organism evidence="3 4">
    <name type="scientific">Mesorhizobium newzealandense</name>
    <dbReference type="NCBI Taxonomy" id="1300302"/>
    <lineage>
        <taxon>Bacteria</taxon>
        <taxon>Pseudomonadati</taxon>
        <taxon>Pseudomonadota</taxon>
        <taxon>Alphaproteobacteria</taxon>
        <taxon>Hyphomicrobiales</taxon>
        <taxon>Phyllobacteriaceae</taxon>
        <taxon>Mesorhizobium</taxon>
    </lineage>
</organism>
<feature type="chain" id="PRO_5047383898" evidence="2">
    <location>
        <begin position="28"/>
        <end position="280"/>
    </location>
</feature>
<protein>
    <submittedName>
        <fullName evidence="3">Uncharacterized protein</fullName>
    </submittedName>
</protein>
<feature type="region of interest" description="Disordered" evidence="1">
    <location>
        <begin position="236"/>
        <end position="255"/>
    </location>
</feature>
<evidence type="ECO:0000313" key="3">
    <source>
        <dbReference type="EMBL" id="MFD1986657.1"/>
    </source>
</evidence>
<dbReference type="EMBL" id="JBHUGZ010000023">
    <property type="protein sequence ID" value="MFD1986657.1"/>
    <property type="molecule type" value="Genomic_DNA"/>
</dbReference>
<evidence type="ECO:0000256" key="2">
    <source>
        <dbReference type="SAM" id="SignalP"/>
    </source>
</evidence>
<evidence type="ECO:0000256" key="1">
    <source>
        <dbReference type="SAM" id="MobiDB-lite"/>
    </source>
</evidence>
<sequence length="280" mass="30013">MSEKPMRMLLRTLFLGLATAGLSPAWAAADCGDAAALVQQAYPKAQKSSDGASFTLEPHISIALTLTDDDTPGLVCKIWPAHDDLLLVAVPLIDSAKSGDGEHVGDIEILVVDRKSRQVRQRLLQPGLMNDDAVAIRKVEFDTGRYTLSPDVTAFGLRIEMANNSLPNPFSETDLRLYALAGDALRLVLDGLVVAGNGGEGDTNCAGSFHTSQVSLAMSSAKHHGYHDITVVEQTDTDNPLPDKNGECQSHPGKSVKRTYRLRYDGSHYPVPAALKALGP</sequence>
<dbReference type="RefSeq" id="WP_379104035.1">
    <property type="nucleotide sequence ID" value="NZ_JBHUGZ010000023.1"/>
</dbReference>
<gene>
    <name evidence="3" type="ORF">ACFSOZ_29940</name>
</gene>
<reference evidence="4" key="1">
    <citation type="journal article" date="2019" name="Int. J. Syst. Evol. Microbiol.">
        <title>The Global Catalogue of Microorganisms (GCM) 10K type strain sequencing project: providing services to taxonomists for standard genome sequencing and annotation.</title>
        <authorList>
            <consortium name="The Broad Institute Genomics Platform"/>
            <consortium name="The Broad Institute Genome Sequencing Center for Infectious Disease"/>
            <person name="Wu L."/>
            <person name="Ma J."/>
        </authorList>
    </citation>
    <scope>NUCLEOTIDE SEQUENCE [LARGE SCALE GENOMIC DNA]</scope>
    <source>
        <strain evidence="4">CGMCC 1.16225</strain>
    </source>
</reference>
<name>A0ABW4UGM6_9HYPH</name>
<proteinExistence type="predicted"/>
<dbReference type="Proteomes" id="UP001597405">
    <property type="component" value="Unassembled WGS sequence"/>
</dbReference>
<feature type="signal peptide" evidence="2">
    <location>
        <begin position="1"/>
        <end position="27"/>
    </location>
</feature>
<keyword evidence="4" id="KW-1185">Reference proteome</keyword>
<comment type="caution">
    <text evidence="3">The sequence shown here is derived from an EMBL/GenBank/DDBJ whole genome shotgun (WGS) entry which is preliminary data.</text>
</comment>
<evidence type="ECO:0000313" key="4">
    <source>
        <dbReference type="Proteomes" id="UP001597405"/>
    </source>
</evidence>